<accession>A0A8X6IZ46</accession>
<keyword evidence="2" id="KW-1185">Reference proteome</keyword>
<dbReference type="AlphaFoldDB" id="A0A8X6IZ46"/>
<proteinExistence type="predicted"/>
<evidence type="ECO:0000313" key="1">
    <source>
        <dbReference type="EMBL" id="GFS64790.1"/>
    </source>
</evidence>
<comment type="caution">
    <text evidence="1">The sequence shown here is derived from an EMBL/GenBank/DDBJ whole genome shotgun (WGS) entry which is preliminary data.</text>
</comment>
<dbReference type="Proteomes" id="UP000887013">
    <property type="component" value="Unassembled WGS sequence"/>
</dbReference>
<evidence type="ECO:0000313" key="2">
    <source>
        <dbReference type="Proteomes" id="UP000887013"/>
    </source>
</evidence>
<gene>
    <name evidence="1" type="ORF">NPIL_121121</name>
</gene>
<reference evidence="1" key="1">
    <citation type="submission" date="2020-08" db="EMBL/GenBank/DDBJ databases">
        <title>Multicomponent nature underlies the extraordinary mechanical properties of spider dragline silk.</title>
        <authorList>
            <person name="Kono N."/>
            <person name="Nakamura H."/>
            <person name="Mori M."/>
            <person name="Yoshida Y."/>
            <person name="Ohtoshi R."/>
            <person name="Malay A.D."/>
            <person name="Moran D.A.P."/>
            <person name="Tomita M."/>
            <person name="Numata K."/>
            <person name="Arakawa K."/>
        </authorList>
    </citation>
    <scope>NUCLEOTIDE SEQUENCE</scope>
</reference>
<organism evidence="1 2">
    <name type="scientific">Nephila pilipes</name>
    <name type="common">Giant wood spider</name>
    <name type="synonym">Nephila maculata</name>
    <dbReference type="NCBI Taxonomy" id="299642"/>
    <lineage>
        <taxon>Eukaryota</taxon>
        <taxon>Metazoa</taxon>
        <taxon>Ecdysozoa</taxon>
        <taxon>Arthropoda</taxon>
        <taxon>Chelicerata</taxon>
        <taxon>Arachnida</taxon>
        <taxon>Araneae</taxon>
        <taxon>Araneomorphae</taxon>
        <taxon>Entelegynae</taxon>
        <taxon>Araneoidea</taxon>
        <taxon>Nephilidae</taxon>
        <taxon>Nephila</taxon>
    </lineage>
</organism>
<name>A0A8X6IZ46_NEPPI</name>
<protein>
    <submittedName>
        <fullName evidence="1">Uncharacterized protein</fullName>
    </submittedName>
</protein>
<sequence>MCLILFRIIVHPFSSSRRSGGKNKSFGKIGVEWNGIVACFFTARYRGSRRTGSVLSKTGGQNEAEAAVAQRARLYSEAKRLLLAMDHFQFKPQSRDTPSRGLGISTYLTCISPSSQQALVALGLNPTIQRKQRRP</sequence>
<dbReference type="EMBL" id="BMAW01094310">
    <property type="protein sequence ID" value="GFS64790.1"/>
    <property type="molecule type" value="Genomic_DNA"/>
</dbReference>